<evidence type="ECO:0000256" key="2">
    <source>
        <dbReference type="ARBA" id="ARBA00022692"/>
    </source>
</evidence>
<sequence length="121" mass="14120">MRSDPPFLQLLNLSALCFLVFPFLNLLIPYLLWRKHRHDTEHVAELGRRVLGFQMLWQVASFFTYMMALLLQAAAFHYFGVVLTGLFLAVLVLTYLANVVTVGYNQLMLRQGRLDVYRIRL</sequence>
<name>A0ABW2UCF3_9BACT</name>
<evidence type="ECO:0000256" key="1">
    <source>
        <dbReference type="ARBA" id="ARBA00004141"/>
    </source>
</evidence>
<dbReference type="RefSeq" id="WP_380205490.1">
    <property type="nucleotide sequence ID" value="NZ_JBHTEK010000001.1"/>
</dbReference>
<evidence type="ECO:0000313" key="7">
    <source>
        <dbReference type="Proteomes" id="UP001596513"/>
    </source>
</evidence>
<dbReference type="Pfam" id="PF09685">
    <property type="entry name" value="MamF_MmsF"/>
    <property type="match status" value="1"/>
</dbReference>
<comment type="subcellular location">
    <subcellularLocation>
        <location evidence="1">Membrane</location>
        <topology evidence="1">Multi-pass membrane protein</topology>
    </subcellularLocation>
</comment>
<dbReference type="Proteomes" id="UP001596513">
    <property type="component" value="Unassembled WGS sequence"/>
</dbReference>
<keyword evidence="3 5" id="KW-1133">Transmembrane helix</keyword>
<proteinExistence type="predicted"/>
<feature type="transmembrane region" description="Helical" evidence="5">
    <location>
        <begin position="54"/>
        <end position="75"/>
    </location>
</feature>
<comment type="caution">
    <text evidence="6">The sequence shown here is derived from an EMBL/GenBank/DDBJ whole genome shotgun (WGS) entry which is preliminary data.</text>
</comment>
<gene>
    <name evidence="6" type="ORF">ACFQT0_23605</name>
</gene>
<keyword evidence="4 5" id="KW-0472">Membrane</keyword>
<dbReference type="EMBL" id="JBHTEK010000001">
    <property type="protein sequence ID" value="MFC7670019.1"/>
    <property type="molecule type" value="Genomic_DNA"/>
</dbReference>
<evidence type="ECO:0000256" key="4">
    <source>
        <dbReference type="ARBA" id="ARBA00023136"/>
    </source>
</evidence>
<evidence type="ECO:0000313" key="6">
    <source>
        <dbReference type="EMBL" id="MFC7670019.1"/>
    </source>
</evidence>
<evidence type="ECO:0000256" key="5">
    <source>
        <dbReference type="SAM" id="Phobius"/>
    </source>
</evidence>
<evidence type="ECO:0000256" key="3">
    <source>
        <dbReference type="ARBA" id="ARBA00022989"/>
    </source>
</evidence>
<keyword evidence="7" id="KW-1185">Reference proteome</keyword>
<feature type="transmembrane region" description="Helical" evidence="5">
    <location>
        <begin position="81"/>
        <end position="104"/>
    </location>
</feature>
<feature type="transmembrane region" description="Helical" evidence="5">
    <location>
        <begin position="12"/>
        <end position="33"/>
    </location>
</feature>
<organism evidence="6 7">
    <name type="scientific">Hymenobacter humi</name>
    <dbReference type="NCBI Taxonomy" id="1411620"/>
    <lineage>
        <taxon>Bacteria</taxon>
        <taxon>Pseudomonadati</taxon>
        <taxon>Bacteroidota</taxon>
        <taxon>Cytophagia</taxon>
        <taxon>Cytophagales</taxon>
        <taxon>Hymenobacteraceae</taxon>
        <taxon>Hymenobacter</taxon>
    </lineage>
</organism>
<protein>
    <submittedName>
        <fullName evidence="6">DUF4870 domain-containing protein</fullName>
    </submittedName>
</protein>
<keyword evidence="2 5" id="KW-0812">Transmembrane</keyword>
<accession>A0ABW2UCF3</accession>
<reference evidence="7" key="1">
    <citation type="journal article" date="2019" name="Int. J. Syst. Evol. Microbiol.">
        <title>The Global Catalogue of Microorganisms (GCM) 10K type strain sequencing project: providing services to taxonomists for standard genome sequencing and annotation.</title>
        <authorList>
            <consortium name="The Broad Institute Genomics Platform"/>
            <consortium name="The Broad Institute Genome Sequencing Center for Infectious Disease"/>
            <person name="Wu L."/>
            <person name="Ma J."/>
        </authorList>
    </citation>
    <scope>NUCLEOTIDE SEQUENCE [LARGE SCALE GENOMIC DNA]</scope>
    <source>
        <strain evidence="7">JCM 19635</strain>
    </source>
</reference>
<dbReference type="InterPro" id="IPR019109">
    <property type="entry name" value="MamF_MmsF"/>
</dbReference>